<keyword evidence="3" id="KW-1185">Reference proteome</keyword>
<accession>A0A261EYQ3</accession>
<organism evidence="2 3">
    <name type="scientific">Pseudoscardovia suis</name>
    <dbReference type="NCBI Taxonomy" id="987063"/>
    <lineage>
        <taxon>Bacteria</taxon>
        <taxon>Bacillati</taxon>
        <taxon>Actinomycetota</taxon>
        <taxon>Actinomycetes</taxon>
        <taxon>Bifidobacteriales</taxon>
        <taxon>Bifidobacteriaceae</taxon>
        <taxon>Pseudoscardovia</taxon>
    </lineage>
</organism>
<dbReference type="Proteomes" id="UP000216454">
    <property type="component" value="Unassembled WGS sequence"/>
</dbReference>
<keyword evidence="1" id="KW-0472">Membrane</keyword>
<dbReference type="RefSeq" id="WP_094691092.1">
    <property type="nucleotide sequence ID" value="NZ_MWWQ01000006.1"/>
</dbReference>
<comment type="caution">
    <text evidence="2">The sequence shown here is derived from an EMBL/GenBank/DDBJ whole genome shotgun (WGS) entry which is preliminary data.</text>
</comment>
<gene>
    <name evidence="2" type="ORF">PSSU_0764</name>
</gene>
<feature type="transmembrane region" description="Helical" evidence="1">
    <location>
        <begin position="54"/>
        <end position="77"/>
    </location>
</feature>
<name>A0A261EYQ3_9BIFI</name>
<keyword evidence="1" id="KW-1133">Transmembrane helix</keyword>
<dbReference type="AlphaFoldDB" id="A0A261EYQ3"/>
<evidence type="ECO:0000313" key="2">
    <source>
        <dbReference type="EMBL" id="OZG51981.1"/>
    </source>
</evidence>
<evidence type="ECO:0008006" key="4">
    <source>
        <dbReference type="Google" id="ProtNLM"/>
    </source>
</evidence>
<evidence type="ECO:0000256" key="1">
    <source>
        <dbReference type="SAM" id="Phobius"/>
    </source>
</evidence>
<reference evidence="2 3" key="1">
    <citation type="journal article" date="2017" name="BMC Genomics">
        <title>Comparative genomic and phylogenomic analyses of the Bifidobacteriaceae family.</title>
        <authorList>
            <person name="Lugli G.A."/>
            <person name="Milani C."/>
            <person name="Turroni F."/>
            <person name="Duranti S."/>
            <person name="Mancabelli L."/>
            <person name="Mangifesta M."/>
            <person name="Ferrario C."/>
            <person name="Modesto M."/>
            <person name="Mattarelli P."/>
            <person name="Jiri K."/>
            <person name="van Sinderen D."/>
            <person name="Ventura M."/>
        </authorList>
    </citation>
    <scope>NUCLEOTIDE SEQUENCE [LARGE SCALE GENOMIC DNA]</scope>
    <source>
        <strain evidence="2 3">DSM 24744</strain>
    </source>
</reference>
<dbReference type="EMBL" id="MWWQ01000006">
    <property type="protein sequence ID" value="OZG51981.1"/>
    <property type="molecule type" value="Genomic_DNA"/>
</dbReference>
<sequence length="148" mass="17468">MKLYIRDEDRYGIDIKKWAWEHEAYMKQHEDDPDPEALLRWHMAKTRELQHERLVHFLVTFLTVLAVMFDFALVLFLPSATGAAIAAIVLIGLLILLACYMYHYFVLENTVQHWYRIADRLHDRVVAQQQREQAPASYPDTTAIHTEE</sequence>
<proteinExistence type="predicted"/>
<protein>
    <recommendedName>
        <fullName evidence="4">DUF4231 domain-containing protein</fullName>
    </recommendedName>
</protein>
<feature type="transmembrane region" description="Helical" evidence="1">
    <location>
        <begin position="83"/>
        <end position="107"/>
    </location>
</feature>
<evidence type="ECO:0000313" key="3">
    <source>
        <dbReference type="Proteomes" id="UP000216454"/>
    </source>
</evidence>
<keyword evidence="1" id="KW-0812">Transmembrane</keyword>
<dbReference type="OrthoDB" id="1938125at2"/>